<proteinExistence type="predicted"/>
<evidence type="ECO:0000313" key="3">
    <source>
        <dbReference type="Proteomes" id="UP000037696"/>
    </source>
</evidence>
<dbReference type="EMBL" id="LHQQ01000040">
    <property type="protein sequence ID" value="KOS45676.1"/>
    <property type="molecule type" value="Genomic_DNA"/>
</dbReference>
<sequence length="106" mass="12067">MEKPPKLVLVLSHPICGLVRDRWKSVFWLSISLVCTVYVFLPPSYTSHTISQTTPKKRSKMNIERQKNVHLDDVPNIMSQINHVISLTSSSVEAPNTYILVIYSLS</sequence>
<evidence type="ECO:0000313" key="2">
    <source>
        <dbReference type="EMBL" id="KOS45676.1"/>
    </source>
</evidence>
<organism evidence="2 3">
    <name type="scientific">Penicillium nordicum</name>
    <dbReference type="NCBI Taxonomy" id="229535"/>
    <lineage>
        <taxon>Eukaryota</taxon>
        <taxon>Fungi</taxon>
        <taxon>Dikarya</taxon>
        <taxon>Ascomycota</taxon>
        <taxon>Pezizomycotina</taxon>
        <taxon>Eurotiomycetes</taxon>
        <taxon>Eurotiomycetidae</taxon>
        <taxon>Eurotiales</taxon>
        <taxon>Aspergillaceae</taxon>
        <taxon>Penicillium</taxon>
    </lineage>
</organism>
<comment type="caution">
    <text evidence="2">The sequence shown here is derived from an EMBL/GenBank/DDBJ whole genome shotgun (WGS) entry which is preliminary data.</text>
</comment>
<accession>A0A0M8P586</accession>
<evidence type="ECO:0000256" key="1">
    <source>
        <dbReference type="SAM" id="Phobius"/>
    </source>
</evidence>
<keyword evidence="1" id="KW-0472">Membrane</keyword>
<keyword evidence="1" id="KW-0812">Transmembrane</keyword>
<name>A0A0M8P586_9EURO</name>
<feature type="transmembrane region" description="Helical" evidence="1">
    <location>
        <begin position="26"/>
        <end position="45"/>
    </location>
</feature>
<gene>
    <name evidence="2" type="ORF">ACN38_g3372</name>
</gene>
<reference evidence="2 3" key="1">
    <citation type="submission" date="2015-08" db="EMBL/GenBank/DDBJ databases">
        <title>Genome sequencing of Penicillium nordicum.</title>
        <authorList>
            <person name="Nguyen H.D."/>
            <person name="Seifert K.A."/>
        </authorList>
    </citation>
    <scope>NUCLEOTIDE SEQUENCE [LARGE SCALE GENOMIC DNA]</scope>
    <source>
        <strain evidence="2 3">DAOMC 185683</strain>
    </source>
</reference>
<dbReference type="AlphaFoldDB" id="A0A0M8P586"/>
<dbReference type="Proteomes" id="UP000037696">
    <property type="component" value="Unassembled WGS sequence"/>
</dbReference>
<keyword evidence="1" id="KW-1133">Transmembrane helix</keyword>
<keyword evidence="3" id="KW-1185">Reference proteome</keyword>
<protein>
    <submittedName>
        <fullName evidence="2">Uncharacterized protein</fullName>
    </submittedName>
</protein>